<accession>A0A1C7H271</accession>
<dbReference type="EMBL" id="CP015401">
    <property type="protein sequence ID" value="ANU58639.1"/>
    <property type="molecule type" value="Genomic_DNA"/>
</dbReference>
<keyword evidence="3" id="KW-0732">Signal</keyword>
<sequence length="360" mass="39500">MMKMTKNLLLGIAAVCGSTFQAVACTGISLTSRDGSYVQARTIEWARGVLQSEYVIIPRGQQLTSFTPTGVNGLTFTAKYGVVGLTVVQKEFIAEGINEAGLSAGLFFFPHYGGYETYDAAQNRRTLADLQVTEWMLSQFSTIDEVKAALSSVRVVGLEKTAVVHWRIGEPSGRQVVLEIVGGVPHFYENGVGVLTNAPGFEWQLTNLNNYVNLYPGDASVRKLSGITLQPTGSNSGFLGIPGDATPPSRFVRAAFYRGTAPQRATGFDTVQQCFHLLNNFDIPIGIEYSQVGDIPDIPSATQWTSAIDLTNRKVYYKTAYNNSIRCIDLKAIDFSKVKYQSQPLDKIQEQPIEMVKIPR</sequence>
<protein>
    <submittedName>
        <fullName evidence="5">Choloylglycine hydrolase</fullName>
    </submittedName>
</protein>
<dbReference type="InterPro" id="IPR029055">
    <property type="entry name" value="Ntn_hydrolases_N"/>
</dbReference>
<reference evidence="6" key="1">
    <citation type="submission" date="2016-04" db="EMBL/GenBank/DDBJ databases">
        <title>Complete Genome Sequences of Twelve Strains of a Stable Defined Moderately Diverse Mouse Microbiota 2 (sDMDMm2).</title>
        <authorList>
            <person name="Uchimura Y."/>
            <person name="Wyss M."/>
            <person name="Brugiroux S."/>
            <person name="Limenitakis J.P."/>
            <person name="Stecher B."/>
            <person name="McCoy K.D."/>
            <person name="Macpherson A.J."/>
        </authorList>
    </citation>
    <scope>NUCLEOTIDE SEQUENCE [LARGE SCALE GENOMIC DNA]</scope>
    <source>
        <strain evidence="6">I48</strain>
    </source>
</reference>
<dbReference type="PANTHER" id="PTHR35527">
    <property type="entry name" value="CHOLOYLGLYCINE HYDROLASE"/>
    <property type="match status" value="1"/>
</dbReference>
<feature type="chain" id="PRO_5008886836" evidence="3">
    <location>
        <begin position="25"/>
        <end position="360"/>
    </location>
</feature>
<evidence type="ECO:0000256" key="3">
    <source>
        <dbReference type="SAM" id="SignalP"/>
    </source>
</evidence>
<proteinExistence type="inferred from homology"/>
<comment type="similarity">
    <text evidence="1">Belongs to the peptidase C59 family.</text>
</comment>
<gene>
    <name evidence="5" type="ORF">A4V03_14545</name>
</gene>
<dbReference type="KEGG" id="bcae:A4V03_14545"/>
<dbReference type="Gene3D" id="3.60.60.10">
    <property type="entry name" value="Penicillin V Acylase, Chain A"/>
    <property type="match status" value="1"/>
</dbReference>
<dbReference type="GeneID" id="82188361"/>
<dbReference type="RefSeq" id="WP_065539474.1">
    <property type="nucleotide sequence ID" value="NZ_CAPDLJ010000027.1"/>
</dbReference>
<evidence type="ECO:0000313" key="6">
    <source>
        <dbReference type="Proteomes" id="UP000092631"/>
    </source>
</evidence>
<dbReference type="InterPro" id="IPR029132">
    <property type="entry name" value="CBAH/NAAA_C"/>
</dbReference>
<evidence type="ECO:0000313" key="5">
    <source>
        <dbReference type="EMBL" id="ANU58639.1"/>
    </source>
</evidence>
<feature type="signal peptide" evidence="3">
    <location>
        <begin position="1"/>
        <end position="24"/>
    </location>
</feature>
<keyword evidence="6" id="KW-1185">Reference proteome</keyword>
<evidence type="ECO:0000256" key="2">
    <source>
        <dbReference type="ARBA" id="ARBA00022801"/>
    </source>
</evidence>
<evidence type="ECO:0000256" key="1">
    <source>
        <dbReference type="ARBA" id="ARBA00006625"/>
    </source>
</evidence>
<dbReference type="OrthoDB" id="9794717at2"/>
<dbReference type="PANTHER" id="PTHR35527:SF2">
    <property type="entry name" value="HYDROLASE"/>
    <property type="match status" value="1"/>
</dbReference>
<dbReference type="AlphaFoldDB" id="A0A1C7H271"/>
<dbReference type="Pfam" id="PF02275">
    <property type="entry name" value="CBAH"/>
    <property type="match status" value="1"/>
</dbReference>
<dbReference type="GO" id="GO:0016787">
    <property type="term" value="F:hydrolase activity"/>
    <property type="evidence" value="ECO:0007669"/>
    <property type="project" value="UniProtKB-KW"/>
</dbReference>
<keyword evidence="2 5" id="KW-0378">Hydrolase</keyword>
<dbReference type="SUPFAM" id="SSF56235">
    <property type="entry name" value="N-terminal nucleophile aminohydrolases (Ntn hydrolases)"/>
    <property type="match status" value="1"/>
</dbReference>
<dbReference type="Proteomes" id="UP000092631">
    <property type="component" value="Chromosome"/>
</dbReference>
<dbReference type="CDD" id="cd00542">
    <property type="entry name" value="Ntn_PVA"/>
    <property type="match status" value="1"/>
</dbReference>
<feature type="domain" description="Choloylglycine hydrolase/NAAA C-terminal" evidence="4">
    <location>
        <begin position="25"/>
        <end position="333"/>
    </location>
</feature>
<name>A0A1C7H271_9BACE</name>
<evidence type="ECO:0000259" key="4">
    <source>
        <dbReference type="Pfam" id="PF02275"/>
    </source>
</evidence>
<dbReference type="InterPro" id="IPR052193">
    <property type="entry name" value="Peptidase_C59"/>
</dbReference>
<organism evidence="5 6">
    <name type="scientific">Bacteroides caecimuris</name>
    <dbReference type="NCBI Taxonomy" id="1796613"/>
    <lineage>
        <taxon>Bacteria</taxon>
        <taxon>Pseudomonadati</taxon>
        <taxon>Bacteroidota</taxon>
        <taxon>Bacteroidia</taxon>
        <taxon>Bacteroidales</taxon>
        <taxon>Bacteroidaceae</taxon>
        <taxon>Bacteroides</taxon>
    </lineage>
</organism>